<name>A0ABT9ISM5_9MICC</name>
<gene>
    <name evidence="2" type="ORF">Q9R02_15740</name>
</gene>
<feature type="transmembrane region" description="Helical" evidence="1">
    <location>
        <begin position="64"/>
        <end position="83"/>
    </location>
</feature>
<evidence type="ECO:0000313" key="2">
    <source>
        <dbReference type="EMBL" id="MDP5228609.1"/>
    </source>
</evidence>
<keyword evidence="1" id="KW-0812">Transmembrane</keyword>
<keyword evidence="1" id="KW-0472">Membrane</keyword>
<reference evidence="2 3" key="1">
    <citation type="submission" date="2023-08" db="EMBL/GenBank/DDBJ databases">
        <title>Arthrobacter horti sp. nov., isolated from forest soil.</title>
        <authorList>
            <person name="Park M."/>
        </authorList>
    </citation>
    <scope>NUCLEOTIDE SEQUENCE [LARGE SCALE GENOMIC DNA]</scope>
    <source>
        <strain evidence="2 3">YJM1</strain>
    </source>
</reference>
<proteinExistence type="predicted"/>
<protein>
    <recommendedName>
        <fullName evidence="4">MtN3 and saliva related transmembrane protein</fullName>
    </recommendedName>
</protein>
<evidence type="ECO:0000256" key="1">
    <source>
        <dbReference type="SAM" id="Phobius"/>
    </source>
</evidence>
<dbReference type="Proteomes" id="UP001232725">
    <property type="component" value="Unassembled WGS sequence"/>
</dbReference>
<accession>A0ABT9ISM5</accession>
<sequence>MPDRLGVIAGAFSTIVFIASTLPMVAKAIRTRDLSSYSIGNLILGNAGNLLYSVYVLSLPFGPAWALHGFNTAVSVTMLVLWFRYRTVPRTHVAIPEGRTRSEVTSVLSGAPSI</sequence>
<dbReference type="EMBL" id="JAVALS010000019">
    <property type="protein sequence ID" value="MDP5228609.1"/>
    <property type="molecule type" value="Genomic_DNA"/>
</dbReference>
<evidence type="ECO:0000313" key="3">
    <source>
        <dbReference type="Proteomes" id="UP001232725"/>
    </source>
</evidence>
<dbReference type="RefSeq" id="WP_305997654.1">
    <property type="nucleotide sequence ID" value="NZ_JAVALS010000019.1"/>
</dbReference>
<feature type="transmembrane region" description="Helical" evidence="1">
    <location>
        <begin position="6"/>
        <end position="26"/>
    </location>
</feature>
<feature type="transmembrane region" description="Helical" evidence="1">
    <location>
        <begin position="38"/>
        <end position="58"/>
    </location>
</feature>
<organism evidence="2 3">
    <name type="scientific">Arthrobacter horti</name>
    <dbReference type="NCBI Taxonomy" id="3068273"/>
    <lineage>
        <taxon>Bacteria</taxon>
        <taxon>Bacillati</taxon>
        <taxon>Actinomycetota</taxon>
        <taxon>Actinomycetes</taxon>
        <taxon>Micrococcales</taxon>
        <taxon>Micrococcaceae</taxon>
        <taxon>Arthrobacter</taxon>
    </lineage>
</organism>
<keyword evidence="3" id="KW-1185">Reference proteome</keyword>
<keyword evidence="1" id="KW-1133">Transmembrane helix</keyword>
<evidence type="ECO:0008006" key="4">
    <source>
        <dbReference type="Google" id="ProtNLM"/>
    </source>
</evidence>
<comment type="caution">
    <text evidence="2">The sequence shown here is derived from an EMBL/GenBank/DDBJ whole genome shotgun (WGS) entry which is preliminary data.</text>
</comment>
<dbReference type="Gene3D" id="1.20.1280.290">
    <property type="match status" value="1"/>
</dbReference>